<feature type="compositionally biased region" description="Low complexity" evidence="12">
    <location>
        <begin position="1743"/>
        <end position="1754"/>
    </location>
</feature>
<accession>A0AAV2M5F4</accession>
<feature type="coiled-coil region" evidence="11">
    <location>
        <begin position="900"/>
        <end position="1278"/>
    </location>
</feature>
<feature type="region of interest" description="Disordered" evidence="12">
    <location>
        <begin position="424"/>
        <end position="444"/>
    </location>
</feature>
<feature type="region of interest" description="Disordered" evidence="12">
    <location>
        <begin position="1788"/>
        <end position="1879"/>
    </location>
</feature>
<dbReference type="GO" id="GO:0031032">
    <property type="term" value="P:actomyosin structure organization"/>
    <property type="evidence" value="ECO:0007669"/>
    <property type="project" value="TreeGrafter"/>
</dbReference>
<feature type="compositionally biased region" description="Low complexity" evidence="12">
    <location>
        <begin position="1556"/>
        <end position="1565"/>
    </location>
</feature>
<feature type="compositionally biased region" description="Basic and acidic residues" evidence="12">
    <location>
        <begin position="1626"/>
        <end position="1638"/>
    </location>
</feature>
<keyword evidence="7 10" id="KW-0067">ATP-binding</keyword>
<dbReference type="GO" id="GO:0005856">
    <property type="term" value="C:cytoskeleton"/>
    <property type="evidence" value="ECO:0007669"/>
    <property type="project" value="TreeGrafter"/>
</dbReference>
<feature type="compositionally biased region" description="Polar residues" evidence="12">
    <location>
        <begin position="1407"/>
        <end position="1416"/>
    </location>
</feature>
<dbReference type="EMBL" id="OZ035828">
    <property type="protein sequence ID" value="CAL1608595.1"/>
    <property type="molecule type" value="Genomic_DNA"/>
</dbReference>
<dbReference type="SUPFAM" id="SSF57997">
    <property type="entry name" value="Tropomyosin"/>
    <property type="match status" value="1"/>
</dbReference>
<feature type="compositionally biased region" description="Low complexity" evidence="12">
    <location>
        <begin position="1608"/>
        <end position="1625"/>
    </location>
</feature>
<evidence type="ECO:0000256" key="8">
    <source>
        <dbReference type="ARBA" id="ARBA00047899"/>
    </source>
</evidence>
<name>A0AAV2M5F4_KNICA</name>
<evidence type="ECO:0000256" key="9">
    <source>
        <dbReference type="ARBA" id="ARBA00048679"/>
    </source>
</evidence>
<evidence type="ECO:0000256" key="11">
    <source>
        <dbReference type="SAM" id="Coils"/>
    </source>
</evidence>
<evidence type="ECO:0000259" key="13">
    <source>
        <dbReference type="PROSITE" id="PS50011"/>
    </source>
</evidence>
<evidence type="ECO:0000313" key="15">
    <source>
        <dbReference type="EMBL" id="CAL1608595.1"/>
    </source>
</evidence>
<evidence type="ECO:0000256" key="6">
    <source>
        <dbReference type="ARBA" id="ARBA00022777"/>
    </source>
</evidence>
<reference evidence="15 16" key="1">
    <citation type="submission" date="2024-04" db="EMBL/GenBank/DDBJ databases">
        <authorList>
            <person name="Waldvogel A.-M."/>
            <person name="Schoenle A."/>
        </authorList>
    </citation>
    <scope>NUCLEOTIDE SEQUENCE [LARGE SCALE GENOMIC DNA]</scope>
</reference>
<dbReference type="Proteomes" id="UP001497482">
    <property type="component" value="Chromosome 6"/>
</dbReference>
<feature type="region of interest" description="Disordered" evidence="12">
    <location>
        <begin position="1450"/>
        <end position="1524"/>
    </location>
</feature>
<evidence type="ECO:0000256" key="7">
    <source>
        <dbReference type="ARBA" id="ARBA00022840"/>
    </source>
</evidence>
<feature type="coiled-coil region" evidence="11">
    <location>
        <begin position="1356"/>
        <end position="1390"/>
    </location>
</feature>
<dbReference type="PANTHER" id="PTHR22988">
    <property type="entry name" value="MYOTONIC DYSTROPHY S/T KINASE-RELATED"/>
    <property type="match status" value="1"/>
</dbReference>
<dbReference type="InterPro" id="IPR050839">
    <property type="entry name" value="Rho-assoc_Ser/Thr_Kinase"/>
</dbReference>
<feature type="domain" description="AGC-kinase C-terminal" evidence="14">
    <location>
        <begin position="399"/>
        <end position="468"/>
    </location>
</feature>
<dbReference type="Pfam" id="PF00069">
    <property type="entry name" value="Pkinase"/>
    <property type="match status" value="1"/>
</dbReference>
<feature type="compositionally biased region" description="Basic and acidic residues" evidence="12">
    <location>
        <begin position="1650"/>
        <end position="1673"/>
    </location>
</feature>
<comment type="catalytic activity">
    <reaction evidence="9">
        <text>L-seryl-[protein] + ATP = O-phospho-L-seryl-[protein] + ADP + H(+)</text>
        <dbReference type="Rhea" id="RHEA:17989"/>
        <dbReference type="Rhea" id="RHEA-COMP:9863"/>
        <dbReference type="Rhea" id="RHEA-COMP:11604"/>
        <dbReference type="ChEBI" id="CHEBI:15378"/>
        <dbReference type="ChEBI" id="CHEBI:29999"/>
        <dbReference type="ChEBI" id="CHEBI:30616"/>
        <dbReference type="ChEBI" id="CHEBI:83421"/>
        <dbReference type="ChEBI" id="CHEBI:456216"/>
        <dbReference type="EC" id="2.7.11.1"/>
    </reaction>
</comment>
<keyword evidence="6" id="KW-0418">Kinase</keyword>
<dbReference type="PANTHER" id="PTHR22988:SF71">
    <property type="entry name" value="CITRON RHO-INTERACTING KINASE"/>
    <property type="match status" value="1"/>
</dbReference>
<feature type="region of interest" description="Disordered" evidence="12">
    <location>
        <begin position="1726"/>
        <end position="1754"/>
    </location>
</feature>
<dbReference type="EC" id="2.7.11.1" evidence="1"/>
<evidence type="ECO:0000259" key="14">
    <source>
        <dbReference type="PROSITE" id="PS51285"/>
    </source>
</evidence>
<dbReference type="InterPro" id="IPR000961">
    <property type="entry name" value="AGC-kinase_C"/>
</dbReference>
<dbReference type="PROSITE" id="PS50011">
    <property type="entry name" value="PROTEIN_KINASE_DOM"/>
    <property type="match status" value="1"/>
</dbReference>
<dbReference type="Pfam" id="PF00748">
    <property type="entry name" value="Calpain_inhib"/>
    <property type="match status" value="3"/>
</dbReference>
<dbReference type="InterPro" id="IPR000719">
    <property type="entry name" value="Prot_kinase_dom"/>
</dbReference>
<dbReference type="PROSITE" id="PS00107">
    <property type="entry name" value="PROTEIN_KINASE_ATP"/>
    <property type="match status" value="1"/>
</dbReference>
<evidence type="ECO:0000256" key="12">
    <source>
        <dbReference type="SAM" id="MobiDB-lite"/>
    </source>
</evidence>
<sequence>MNVFVFSAEEEARSSLIEVYRGDIMLMKMKYGSSVTDSITSRSSRLHLLLQGRLSLPALPSAGGASWSLGREELLEAFLLLFHECCSPPLMKNQDVAMFVQRFTDAVLSLRTLQPSPQDFETLVVVGRGRFSEVQVVREKNTRDVCVLKVMEKEMLLTHQEEVLFAEERRILSLSSSPWIPQLLYAFQDQTRVYLALEYLPGGDLLSLMSRYEEQMDESMVQFYLAELTEAVHAVHALGYVHRDVNPENVLIDRTGHIKLIDYGSAARLGPDRKVSGVPISVGKVDYMSPELLSAIRAPGGAGVRGPSAAVRGPGSPYGPESDWWSVGAVAFHMMYGKPPFRDESPSKTVDNILSYKKSLRFPRRPLVSASCSDLMKSLLCEARERLDYERMRSHRFFCCSDWDLLQRAVPPFVPALASEDDASHFEELPTSSPTSPPSPLSPAGFDGRDLPFLGWFYCRALKALATKESVSSSLNSPAKVNSMEKKLQLKSRELQETQDKCHKMEQDLSRFQRTMTDLESVLQQKDVELQASESQRNILEQDLATYITQCSSLKRSLEEARVEVSREDDKALQLLQDIREQSNKLQEIKEQEYQAQLVEMQETIRQLEEDLSAARRRSDLYESELRESRLMGEELKRKAVDYQQRIIKAKEQGKAEVEELLSKLEKTNSEQQVKIQELQDKLSKAVRASSEATDLLHNVRQAKERLETDLERLKGKNDNNDTLRKRLRETEQEGRKTLQNQVKRLEMVERRENKLKDEITTKSQQIQQMAHKILELEQNLREAQSTAQRMETQLLQKELLFEDKIKVLEAQMKVDLAEKDTLETRRVQQETETRENCKVISEQKATINAMDSKMRNLEQRIAELSEANKLAANSSIYTEKNMKAQEEMISELRQQKFYLESQSGKLEAQNMKLEEHLEKISQEEVTRRSRVTELETRLRELGLQHEEEKLQIKHQLSDLNISLQERESQISSLQAARLALETQLQQAREELEETTTEAEEEITALRNHRDEIQRKFDTLRESCSVITELEEQLTQISQENAELNRQNFYLSKQLDEASDETEERLHLSEEVQELRREAHEREAHLSNHKQNIETLKTTCTMLEEQVVALESLNDELLEKERQWDMWRSALEDEKEQAERRSRDLQRTLEEERKNRLRADQRSSESRQAVELAVKEHKAEIMALQQALKEQRLKAESLSDTLNDLEKKHTMLEMNARSLQQKLETERELKERLMEEQAKLQQQMDLQKNHIFRLTQGLQDALDQTDLLKSERSELELTLENMQAVYSHEKVKMEGTISQQTKLIDFLQAKMDQPPKKKKGIFGRKREDVGTTTNGAVTPVPVPTVPLPYADMKIALERERSRCGDLEEALQRMRMELRSLREHAAHYKAQDLGPSTPAPPRHPVLMSTKSPEHQPNTITEDALSALGDLLPEAEAPKPEAPVRPEDLVSEVTVEEEEGVRVGEREDTLPPEYRLKPGEKEAIQPPPQTSLDSDQALDFLCGDFSSPAPAQDKKPRIETDGFSLDANLTAPSTQASVAPVESLSALDSLSLDFVSSSASTTVKAAAPQKVESAAVPPLKKEYKSTKSETKPEPKAAATDAIDSRPAPDPALSLDALSALGDLLPEAEAPKPEAPVRPEDLVSEVTVEEEEGVRVGEREDALPPEYRLKPGEKEAIQPPPQTSLDPDQALDFLCGDFSSSSAAPTQSAAPAQISADAAMNALSLDFVAPSSASQQSSECPPQAPLSPGADLALDALSDSLKDIAPTPQPEPPFPQNIIKEKEIEEERLIKMGERDDTLPPEFRPTEDELRKMEEDKNKVPEAPAEKPMDDKTALDLLAGDFSAPATAPATSSSSSATVTSSSSAKVCATPSDPTQPMSGKVLDSLYDSLLPDTPQFTQFKDTTKAKSKSKSRSLLQRELWSHCLLLPALTSLPQTRARPGRT</sequence>
<dbReference type="InterPro" id="IPR011009">
    <property type="entry name" value="Kinase-like_dom_sf"/>
</dbReference>
<feature type="compositionally biased region" description="Low complexity" evidence="12">
    <location>
        <begin position="1840"/>
        <end position="1862"/>
    </location>
</feature>
<feature type="binding site" evidence="10">
    <location>
        <position position="149"/>
    </location>
    <ligand>
        <name>ATP</name>
        <dbReference type="ChEBI" id="CHEBI:30616"/>
    </ligand>
</feature>
<protein>
    <recommendedName>
        <fullName evidence="1">non-specific serine/threonine protein kinase</fullName>
        <ecNumber evidence="1">2.7.11.1</ecNumber>
    </recommendedName>
</protein>
<keyword evidence="4" id="KW-0808">Transferase</keyword>
<feature type="compositionally biased region" description="Basic and acidic residues" evidence="12">
    <location>
        <begin position="1577"/>
        <end position="1592"/>
    </location>
</feature>
<dbReference type="SMART" id="SM00133">
    <property type="entry name" value="S_TK_X"/>
    <property type="match status" value="1"/>
</dbReference>
<evidence type="ECO:0000313" key="16">
    <source>
        <dbReference type="Proteomes" id="UP001497482"/>
    </source>
</evidence>
<feature type="region of interest" description="Disordered" evidence="12">
    <location>
        <begin position="1556"/>
        <end position="1709"/>
    </location>
</feature>
<comment type="catalytic activity">
    <reaction evidence="8">
        <text>L-threonyl-[protein] + ATP = O-phospho-L-threonyl-[protein] + ADP + H(+)</text>
        <dbReference type="Rhea" id="RHEA:46608"/>
        <dbReference type="Rhea" id="RHEA-COMP:11060"/>
        <dbReference type="Rhea" id="RHEA-COMP:11605"/>
        <dbReference type="ChEBI" id="CHEBI:15378"/>
        <dbReference type="ChEBI" id="CHEBI:30013"/>
        <dbReference type="ChEBI" id="CHEBI:30616"/>
        <dbReference type="ChEBI" id="CHEBI:61977"/>
        <dbReference type="ChEBI" id="CHEBI:456216"/>
        <dbReference type="EC" id="2.7.11.1"/>
    </reaction>
</comment>
<keyword evidence="16" id="KW-1185">Reference proteome</keyword>
<keyword evidence="3" id="KW-0597">Phosphoprotein</keyword>
<organism evidence="15 16">
    <name type="scientific">Knipowitschia caucasica</name>
    <name type="common">Caucasian dwarf goby</name>
    <name type="synonym">Pomatoschistus caucasicus</name>
    <dbReference type="NCBI Taxonomy" id="637954"/>
    <lineage>
        <taxon>Eukaryota</taxon>
        <taxon>Metazoa</taxon>
        <taxon>Chordata</taxon>
        <taxon>Craniata</taxon>
        <taxon>Vertebrata</taxon>
        <taxon>Euteleostomi</taxon>
        <taxon>Actinopterygii</taxon>
        <taxon>Neopterygii</taxon>
        <taxon>Teleostei</taxon>
        <taxon>Neoteleostei</taxon>
        <taxon>Acanthomorphata</taxon>
        <taxon>Gobiaria</taxon>
        <taxon>Gobiiformes</taxon>
        <taxon>Gobioidei</taxon>
        <taxon>Gobiidae</taxon>
        <taxon>Gobiinae</taxon>
        <taxon>Knipowitschia</taxon>
    </lineage>
</organism>
<feature type="compositionally biased region" description="Basic and acidic residues" evidence="12">
    <location>
        <begin position="1458"/>
        <end position="1481"/>
    </location>
</feature>
<evidence type="ECO:0000256" key="2">
    <source>
        <dbReference type="ARBA" id="ARBA00022527"/>
    </source>
</evidence>
<feature type="compositionally biased region" description="Polar residues" evidence="12">
    <location>
        <begin position="1728"/>
        <end position="1737"/>
    </location>
</feature>
<keyword evidence="2" id="KW-0723">Serine/threonine-protein kinase</keyword>
<feature type="region of interest" description="Disordered" evidence="12">
    <location>
        <begin position="1390"/>
        <end position="1416"/>
    </location>
</feature>
<dbReference type="InterPro" id="IPR017441">
    <property type="entry name" value="Protein_kinase_ATP_BS"/>
</dbReference>
<feature type="compositionally biased region" description="Low complexity" evidence="12">
    <location>
        <begin position="1696"/>
        <end position="1709"/>
    </location>
</feature>
<dbReference type="SUPFAM" id="SSF56112">
    <property type="entry name" value="Protein kinase-like (PK-like)"/>
    <property type="match status" value="1"/>
</dbReference>
<dbReference type="GO" id="GO:0004674">
    <property type="term" value="F:protein serine/threonine kinase activity"/>
    <property type="evidence" value="ECO:0007669"/>
    <property type="project" value="UniProtKB-KW"/>
</dbReference>
<dbReference type="GO" id="GO:0005524">
    <property type="term" value="F:ATP binding"/>
    <property type="evidence" value="ECO:0007669"/>
    <property type="project" value="UniProtKB-UniRule"/>
</dbReference>
<evidence type="ECO:0000256" key="1">
    <source>
        <dbReference type="ARBA" id="ARBA00012513"/>
    </source>
</evidence>
<proteinExistence type="predicted"/>
<evidence type="ECO:0000256" key="3">
    <source>
        <dbReference type="ARBA" id="ARBA00022553"/>
    </source>
</evidence>
<keyword evidence="5 10" id="KW-0547">Nucleotide-binding</keyword>
<keyword evidence="11" id="KW-0175">Coiled coil</keyword>
<dbReference type="GO" id="GO:0005737">
    <property type="term" value="C:cytoplasm"/>
    <property type="evidence" value="ECO:0007669"/>
    <property type="project" value="TreeGrafter"/>
</dbReference>
<gene>
    <name evidence="15" type="ORF">KC01_LOCUS35499</name>
</gene>
<dbReference type="InterPro" id="IPR001259">
    <property type="entry name" value="Prot_inh_calpain"/>
</dbReference>
<feature type="domain" description="Protein kinase" evidence="13">
    <location>
        <begin position="120"/>
        <end position="398"/>
    </location>
</feature>
<evidence type="ECO:0000256" key="5">
    <source>
        <dbReference type="ARBA" id="ARBA00022741"/>
    </source>
</evidence>
<feature type="compositionally biased region" description="Basic and acidic residues" evidence="12">
    <location>
        <begin position="1788"/>
        <end position="1831"/>
    </location>
</feature>
<dbReference type="Gene3D" id="1.10.510.10">
    <property type="entry name" value="Transferase(Phosphotransferase) domain 1"/>
    <property type="match status" value="1"/>
</dbReference>
<evidence type="ECO:0000256" key="10">
    <source>
        <dbReference type="PROSITE-ProRule" id="PRU10141"/>
    </source>
</evidence>
<dbReference type="FunFam" id="1.10.510.10:FF:000024">
    <property type="entry name" value="Probable serine/threonine-protein kinase cot-1"/>
    <property type="match status" value="1"/>
</dbReference>
<evidence type="ECO:0000256" key="4">
    <source>
        <dbReference type="ARBA" id="ARBA00022679"/>
    </source>
</evidence>
<dbReference type="PROSITE" id="PS51285">
    <property type="entry name" value="AGC_KINASE_CTER"/>
    <property type="match status" value="1"/>
</dbReference>
<feature type="coiled-coil region" evidence="11">
    <location>
        <begin position="481"/>
        <end position="875"/>
    </location>
</feature>
<dbReference type="Gene3D" id="3.30.200.20">
    <property type="entry name" value="Phosphorylase Kinase, domain 1"/>
    <property type="match status" value="1"/>
</dbReference>